<evidence type="ECO:0000313" key="12">
    <source>
        <dbReference type="EMBL" id="GMM46909.1"/>
    </source>
</evidence>
<comment type="similarity">
    <text evidence="3">Belongs to the sorting nexin family.</text>
</comment>
<keyword evidence="13" id="KW-1185">Reference proteome</keyword>
<keyword evidence="10" id="KW-0175">Coiled coil</keyword>
<proteinExistence type="inferred from homology"/>
<gene>
    <name evidence="12" type="ORF">DAPK24_034840</name>
</gene>
<protein>
    <recommendedName>
        <fullName evidence="8">Sorting nexin-4</fullName>
    </recommendedName>
    <alternativeName>
        <fullName evidence="9">Autophagy-related protein 24</fullName>
    </alternativeName>
</protein>
<dbReference type="Pfam" id="PF00787">
    <property type="entry name" value="PX"/>
    <property type="match status" value="1"/>
</dbReference>
<dbReference type="PANTHER" id="PTHR45949">
    <property type="entry name" value="SORTING NEXIN-4"/>
    <property type="match status" value="1"/>
</dbReference>
<evidence type="ECO:0000313" key="13">
    <source>
        <dbReference type="Proteomes" id="UP001378960"/>
    </source>
</evidence>
<dbReference type="GO" id="GO:0035091">
    <property type="term" value="F:phosphatidylinositol binding"/>
    <property type="evidence" value="ECO:0007669"/>
    <property type="project" value="InterPro"/>
</dbReference>
<dbReference type="SMART" id="SM00312">
    <property type="entry name" value="PX"/>
    <property type="match status" value="1"/>
</dbReference>
<sequence length="510" mass="60249">MADFSSVLLNNTNDSVLIKDSNNHILKVSVIDPILEKNDSNPYVNYHLQIISNLPKLTNKDNNTTIEYTINHRYSDFDILRKCLKFDYPTLLIPPLPTKQRLEYIKGGRFTNEFITKRCNSLNLFIKRILNHPILSNCEIFLIFLGKDNNIWDNYKKNINIGNNSNNNNDLQIENVTDYLMNSFKKVNTETKFNKNFKEIEFNRSKLNENLIKFDKIFNKVISKQDLLSKEMNLFSDEFNKLSVLLNNDYNGKFRNLNQIDNNTKLIIEKFKLFSNNLSLSSNQYIEINKFLEFNYLNNLKDLEHYIISFNNLSKLKDYKILDYEMLNNYLEKTINERDNLKNGGSLISSSTESTLSFITKKLEFFKNNDNNDNNNSNSNETTLINDRIDKLNERIELLNSEILKSKSVYEKFENDLLNEWKNFQNIKDLEINDSLNDLSNEYCKLYENSLKIWENFNNNNNNSNSDEDKIRFNNSLDDNSKIDKYFNNNEMEQNSLEIENLLKNQNLDD</sequence>
<dbReference type="Gene3D" id="3.30.1520.10">
    <property type="entry name" value="Phox-like domain"/>
    <property type="match status" value="1"/>
</dbReference>
<dbReference type="Gene3D" id="1.20.1270.60">
    <property type="entry name" value="Arfaptin homology (AH) domain/BAR domain"/>
    <property type="match status" value="1"/>
</dbReference>
<evidence type="ECO:0000256" key="8">
    <source>
        <dbReference type="ARBA" id="ARBA00040748"/>
    </source>
</evidence>
<evidence type="ECO:0000256" key="6">
    <source>
        <dbReference type="ARBA" id="ARBA00023121"/>
    </source>
</evidence>
<evidence type="ECO:0000256" key="7">
    <source>
        <dbReference type="ARBA" id="ARBA00023136"/>
    </source>
</evidence>
<evidence type="ECO:0000256" key="1">
    <source>
        <dbReference type="ARBA" id="ARBA00004184"/>
    </source>
</evidence>
<feature type="coiled-coil region" evidence="10">
    <location>
        <begin position="382"/>
        <end position="409"/>
    </location>
</feature>
<dbReference type="GO" id="GO:0005769">
    <property type="term" value="C:early endosome"/>
    <property type="evidence" value="ECO:0007669"/>
    <property type="project" value="TreeGrafter"/>
</dbReference>
<dbReference type="GO" id="GO:0061709">
    <property type="term" value="P:reticulophagy"/>
    <property type="evidence" value="ECO:0007669"/>
    <property type="project" value="TreeGrafter"/>
</dbReference>
<organism evidence="12 13">
    <name type="scientific">Pichia kluyveri</name>
    <name type="common">Yeast</name>
    <dbReference type="NCBI Taxonomy" id="36015"/>
    <lineage>
        <taxon>Eukaryota</taxon>
        <taxon>Fungi</taxon>
        <taxon>Dikarya</taxon>
        <taxon>Ascomycota</taxon>
        <taxon>Saccharomycotina</taxon>
        <taxon>Pichiomycetes</taxon>
        <taxon>Pichiales</taxon>
        <taxon>Pichiaceae</taxon>
        <taxon>Pichia</taxon>
    </lineage>
</organism>
<evidence type="ECO:0000256" key="5">
    <source>
        <dbReference type="ARBA" id="ARBA00022490"/>
    </source>
</evidence>
<keyword evidence="5" id="KW-0963">Cytoplasm</keyword>
<keyword evidence="7" id="KW-0472">Membrane</keyword>
<dbReference type="PANTHER" id="PTHR45949:SF2">
    <property type="entry name" value="SORTING NEXIN-4"/>
    <property type="match status" value="1"/>
</dbReference>
<dbReference type="InterPro" id="IPR001683">
    <property type="entry name" value="PX_dom"/>
</dbReference>
<dbReference type="Proteomes" id="UP001378960">
    <property type="component" value="Unassembled WGS sequence"/>
</dbReference>
<evidence type="ECO:0000256" key="3">
    <source>
        <dbReference type="ARBA" id="ARBA00010883"/>
    </source>
</evidence>
<dbReference type="EMBL" id="BTGB01000005">
    <property type="protein sequence ID" value="GMM46909.1"/>
    <property type="molecule type" value="Genomic_DNA"/>
</dbReference>
<accession>A0AAV5R8G1</accession>
<evidence type="ECO:0000259" key="11">
    <source>
        <dbReference type="PROSITE" id="PS50195"/>
    </source>
</evidence>
<dbReference type="SUPFAM" id="SSF64268">
    <property type="entry name" value="PX domain"/>
    <property type="match status" value="1"/>
</dbReference>
<keyword evidence="6" id="KW-0446">Lipid-binding</keyword>
<name>A0AAV5R8G1_PICKL</name>
<keyword evidence="4" id="KW-0813">Transport</keyword>
<evidence type="ECO:0000256" key="9">
    <source>
        <dbReference type="ARBA" id="ARBA00041273"/>
    </source>
</evidence>
<evidence type="ECO:0000256" key="10">
    <source>
        <dbReference type="SAM" id="Coils"/>
    </source>
</evidence>
<dbReference type="GO" id="GO:0015031">
    <property type="term" value="P:protein transport"/>
    <property type="evidence" value="ECO:0007669"/>
    <property type="project" value="TreeGrafter"/>
</dbReference>
<evidence type="ECO:0000256" key="4">
    <source>
        <dbReference type="ARBA" id="ARBA00022448"/>
    </source>
</evidence>
<dbReference type="InterPro" id="IPR027267">
    <property type="entry name" value="AH/BAR_dom_sf"/>
</dbReference>
<reference evidence="12 13" key="1">
    <citation type="journal article" date="2023" name="Elife">
        <title>Identification of key yeast species and microbe-microbe interactions impacting larval growth of Drosophila in the wild.</title>
        <authorList>
            <person name="Mure A."/>
            <person name="Sugiura Y."/>
            <person name="Maeda R."/>
            <person name="Honda K."/>
            <person name="Sakurai N."/>
            <person name="Takahashi Y."/>
            <person name="Watada M."/>
            <person name="Katoh T."/>
            <person name="Gotoh A."/>
            <person name="Gotoh Y."/>
            <person name="Taniguchi I."/>
            <person name="Nakamura K."/>
            <person name="Hayashi T."/>
            <person name="Katayama T."/>
            <person name="Uemura T."/>
            <person name="Hattori Y."/>
        </authorList>
    </citation>
    <scope>NUCLEOTIDE SEQUENCE [LARGE SCALE GENOMIC DNA]</scope>
    <source>
        <strain evidence="12 13">PK-24</strain>
    </source>
</reference>
<dbReference type="GO" id="GO:0032456">
    <property type="term" value="P:endocytic recycling"/>
    <property type="evidence" value="ECO:0007669"/>
    <property type="project" value="TreeGrafter"/>
</dbReference>
<comment type="caution">
    <text evidence="12">The sequence shown here is derived from an EMBL/GenBank/DDBJ whole genome shotgun (WGS) entry which is preliminary data.</text>
</comment>
<dbReference type="AlphaFoldDB" id="A0AAV5R8G1"/>
<dbReference type="InterPro" id="IPR036871">
    <property type="entry name" value="PX_dom_sf"/>
</dbReference>
<dbReference type="GO" id="GO:0000407">
    <property type="term" value="C:phagophore assembly site"/>
    <property type="evidence" value="ECO:0007669"/>
    <property type="project" value="TreeGrafter"/>
</dbReference>
<dbReference type="GO" id="GO:0034727">
    <property type="term" value="P:piecemeal microautophagy of the nucleus"/>
    <property type="evidence" value="ECO:0007669"/>
    <property type="project" value="TreeGrafter"/>
</dbReference>
<evidence type="ECO:0000256" key="2">
    <source>
        <dbReference type="ARBA" id="ARBA00004496"/>
    </source>
</evidence>
<feature type="domain" description="PX" evidence="11">
    <location>
        <begin position="24"/>
        <end position="151"/>
    </location>
</feature>
<dbReference type="GO" id="GO:0000422">
    <property type="term" value="P:autophagy of mitochondrion"/>
    <property type="evidence" value="ECO:0007669"/>
    <property type="project" value="TreeGrafter"/>
</dbReference>
<comment type="subcellular location">
    <subcellularLocation>
        <location evidence="2">Cytoplasm</location>
    </subcellularLocation>
    <subcellularLocation>
        <location evidence="1">Endomembrane system</location>
        <topology evidence="1">Peripheral membrane protein</topology>
    </subcellularLocation>
</comment>
<dbReference type="PROSITE" id="PS50195">
    <property type="entry name" value="PX"/>
    <property type="match status" value="1"/>
</dbReference>